<evidence type="ECO:0000256" key="7">
    <source>
        <dbReference type="ARBA" id="ARBA00023242"/>
    </source>
</evidence>
<evidence type="ECO:0000256" key="6">
    <source>
        <dbReference type="ARBA" id="ARBA00022801"/>
    </source>
</evidence>
<dbReference type="EMBL" id="JACVVK020000386">
    <property type="protein sequence ID" value="KAK7476085.1"/>
    <property type="molecule type" value="Genomic_DNA"/>
</dbReference>
<dbReference type="InterPro" id="IPR045249">
    <property type="entry name" value="HARBI1-like"/>
</dbReference>
<proteinExistence type="inferred from homology"/>
<evidence type="ECO:0000256" key="1">
    <source>
        <dbReference type="ARBA" id="ARBA00001968"/>
    </source>
</evidence>
<evidence type="ECO:0000256" key="5">
    <source>
        <dbReference type="ARBA" id="ARBA00022723"/>
    </source>
</evidence>
<dbReference type="Pfam" id="PF13359">
    <property type="entry name" value="DDE_Tnp_4"/>
    <property type="match status" value="1"/>
</dbReference>
<sequence>AASANSSPSAYYQSSSLSHASQSTKHGHFAKFLKVICDADLIFINCVSKWPGSVHDARILRESPLFQAFENNARKPVDGLLLGDSGYMQRDWLFTPLSNPTTRAEGNYNASHMSARSSVERSIGVLKRRWHCLRRLRLAPHKACKVIVVCIMLHNRARRWKLDVPSDSDSDSSSSDDGSDSDSEAEQQRPAQRQMTERARVAAGKVARQRFINNNF</sequence>
<keyword evidence="5" id="KW-0479">Metal-binding</keyword>
<evidence type="ECO:0000313" key="10">
    <source>
        <dbReference type="EMBL" id="KAK7476085.1"/>
    </source>
</evidence>
<dbReference type="GO" id="GO:0004518">
    <property type="term" value="F:nuclease activity"/>
    <property type="evidence" value="ECO:0007669"/>
    <property type="project" value="UniProtKB-KW"/>
</dbReference>
<dbReference type="PANTHER" id="PTHR22930">
    <property type="match status" value="1"/>
</dbReference>
<organism evidence="10 11">
    <name type="scientific">Batillaria attramentaria</name>
    <dbReference type="NCBI Taxonomy" id="370345"/>
    <lineage>
        <taxon>Eukaryota</taxon>
        <taxon>Metazoa</taxon>
        <taxon>Spiralia</taxon>
        <taxon>Lophotrochozoa</taxon>
        <taxon>Mollusca</taxon>
        <taxon>Gastropoda</taxon>
        <taxon>Caenogastropoda</taxon>
        <taxon>Sorbeoconcha</taxon>
        <taxon>Cerithioidea</taxon>
        <taxon>Batillariidae</taxon>
        <taxon>Batillaria</taxon>
    </lineage>
</organism>
<comment type="similarity">
    <text evidence="3">Belongs to the HARBI1 family.</text>
</comment>
<feature type="region of interest" description="Disordered" evidence="8">
    <location>
        <begin position="163"/>
        <end position="204"/>
    </location>
</feature>
<dbReference type="InterPro" id="IPR027806">
    <property type="entry name" value="HARBI1_dom"/>
</dbReference>
<comment type="cofactor">
    <cofactor evidence="1">
        <name>a divalent metal cation</name>
        <dbReference type="ChEBI" id="CHEBI:60240"/>
    </cofactor>
</comment>
<reference evidence="10 11" key="1">
    <citation type="journal article" date="2023" name="Sci. Data">
        <title>Genome assembly of the Korean intertidal mud-creeper Batillaria attramentaria.</title>
        <authorList>
            <person name="Patra A.K."/>
            <person name="Ho P.T."/>
            <person name="Jun S."/>
            <person name="Lee S.J."/>
            <person name="Kim Y."/>
            <person name="Won Y.J."/>
        </authorList>
    </citation>
    <scope>NUCLEOTIDE SEQUENCE [LARGE SCALE GENOMIC DNA]</scope>
    <source>
        <strain evidence="10">Wonlab-2016</strain>
    </source>
</reference>
<keyword evidence="7" id="KW-0539">Nucleus</keyword>
<evidence type="ECO:0000256" key="8">
    <source>
        <dbReference type="SAM" id="MobiDB-lite"/>
    </source>
</evidence>
<gene>
    <name evidence="10" type="ORF">BaRGS_00032712</name>
</gene>
<evidence type="ECO:0000256" key="3">
    <source>
        <dbReference type="ARBA" id="ARBA00006958"/>
    </source>
</evidence>
<evidence type="ECO:0000259" key="9">
    <source>
        <dbReference type="Pfam" id="PF13359"/>
    </source>
</evidence>
<feature type="non-terminal residue" evidence="10">
    <location>
        <position position="1"/>
    </location>
</feature>
<dbReference type="AlphaFoldDB" id="A0ABD0JMY9"/>
<comment type="subcellular location">
    <subcellularLocation>
        <location evidence="2">Nucleus</location>
    </subcellularLocation>
</comment>
<evidence type="ECO:0000256" key="2">
    <source>
        <dbReference type="ARBA" id="ARBA00004123"/>
    </source>
</evidence>
<dbReference type="GO" id="GO:0046872">
    <property type="term" value="F:metal ion binding"/>
    <property type="evidence" value="ECO:0007669"/>
    <property type="project" value="UniProtKB-KW"/>
</dbReference>
<dbReference type="GO" id="GO:0016787">
    <property type="term" value="F:hydrolase activity"/>
    <property type="evidence" value="ECO:0007669"/>
    <property type="project" value="UniProtKB-KW"/>
</dbReference>
<dbReference type="Proteomes" id="UP001519460">
    <property type="component" value="Unassembled WGS sequence"/>
</dbReference>
<keyword evidence="4" id="KW-0540">Nuclease</keyword>
<feature type="domain" description="DDE Tnp4" evidence="9">
    <location>
        <begin position="23"/>
        <end position="155"/>
    </location>
</feature>
<keyword evidence="6" id="KW-0378">Hydrolase</keyword>
<dbReference type="GO" id="GO:0005634">
    <property type="term" value="C:nucleus"/>
    <property type="evidence" value="ECO:0007669"/>
    <property type="project" value="UniProtKB-SubCell"/>
</dbReference>
<evidence type="ECO:0000256" key="4">
    <source>
        <dbReference type="ARBA" id="ARBA00022722"/>
    </source>
</evidence>
<comment type="caution">
    <text evidence="10">The sequence shown here is derived from an EMBL/GenBank/DDBJ whole genome shotgun (WGS) entry which is preliminary data.</text>
</comment>
<name>A0ABD0JMY9_9CAEN</name>
<keyword evidence="11" id="KW-1185">Reference proteome</keyword>
<accession>A0ABD0JMY9</accession>
<protein>
    <recommendedName>
        <fullName evidence="9">DDE Tnp4 domain-containing protein</fullName>
    </recommendedName>
</protein>
<evidence type="ECO:0000313" key="11">
    <source>
        <dbReference type="Proteomes" id="UP001519460"/>
    </source>
</evidence>
<dbReference type="PANTHER" id="PTHR22930:SF267">
    <property type="entry name" value="NUCLEASE HARBI1-RELATED"/>
    <property type="match status" value="1"/>
</dbReference>